<evidence type="ECO:0000256" key="3">
    <source>
        <dbReference type="ARBA" id="ARBA00023163"/>
    </source>
</evidence>
<evidence type="ECO:0000259" key="5">
    <source>
        <dbReference type="PROSITE" id="PS50977"/>
    </source>
</evidence>
<sequence length="202" mass="21697">MTSIPQRAAPLPPDERRAALIASTLSLVLAHGPDVSTRQIAQAAGVAEGTIFRVFTTKDELVNAAVSSAFDPAPLLAELRDIDGTAPLEVRLVAAVEIMQRHTKRIFRLMNALGAAGAAGAERTHRQRVEHAELTHRAIVDLIVPDRDRLRCEPAGAAQRLKLLTIASSHPAFVENDPMSPADIVSLLLDGIRRRPGLGPQP</sequence>
<organism evidence="6 7">
    <name type="scientific">Streptosporangium longisporum</name>
    <dbReference type="NCBI Taxonomy" id="46187"/>
    <lineage>
        <taxon>Bacteria</taxon>
        <taxon>Bacillati</taxon>
        <taxon>Actinomycetota</taxon>
        <taxon>Actinomycetes</taxon>
        <taxon>Streptosporangiales</taxon>
        <taxon>Streptosporangiaceae</taxon>
        <taxon>Streptosporangium</taxon>
    </lineage>
</organism>
<dbReference type="InterPro" id="IPR009057">
    <property type="entry name" value="Homeodomain-like_sf"/>
</dbReference>
<evidence type="ECO:0000313" key="7">
    <source>
        <dbReference type="Proteomes" id="UP001499930"/>
    </source>
</evidence>
<accession>A0ABP6KUQ0</accession>
<dbReference type="Pfam" id="PF00440">
    <property type="entry name" value="TetR_N"/>
    <property type="match status" value="1"/>
</dbReference>
<dbReference type="PANTHER" id="PTHR30055">
    <property type="entry name" value="HTH-TYPE TRANSCRIPTIONAL REGULATOR RUTR"/>
    <property type="match status" value="1"/>
</dbReference>
<dbReference type="InterPro" id="IPR001647">
    <property type="entry name" value="HTH_TetR"/>
</dbReference>
<evidence type="ECO:0000256" key="2">
    <source>
        <dbReference type="ARBA" id="ARBA00023125"/>
    </source>
</evidence>
<evidence type="ECO:0000313" key="6">
    <source>
        <dbReference type="EMBL" id="GAA3020111.1"/>
    </source>
</evidence>
<evidence type="ECO:0000256" key="1">
    <source>
        <dbReference type="ARBA" id="ARBA00023015"/>
    </source>
</evidence>
<feature type="DNA-binding region" description="H-T-H motif" evidence="4">
    <location>
        <begin position="36"/>
        <end position="55"/>
    </location>
</feature>
<dbReference type="Gene3D" id="1.10.357.10">
    <property type="entry name" value="Tetracycline Repressor, domain 2"/>
    <property type="match status" value="1"/>
</dbReference>
<keyword evidence="3" id="KW-0804">Transcription</keyword>
<keyword evidence="7" id="KW-1185">Reference proteome</keyword>
<dbReference type="EMBL" id="BAAAWD010000014">
    <property type="protein sequence ID" value="GAA3020111.1"/>
    <property type="molecule type" value="Genomic_DNA"/>
</dbReference>
<keyword evidence="2 4" id="KW-0238">DNA-binding</keyword>
<dbReference type="PROSITE" id="PS50977">
    <property type="entry name" value="HTH_TETR_2"/>
    <property type="match status" value="1"/>
</dbReference>
<dbReference type="InterPro" id="IPR050109">
    <property type="entry name" value="HTH-type_TetR-like_transc_reg"/>
</dbReference>
<evidence type="ECO:0000256" key="4">
    <source>
        <dbReference type="PROSITE-ProRule" id="PRU00335"/>
    </source>
</evidence>
<dbReference type="RefSeq" id="WP_344899501.1">
    <property type="nucleotide sequence ID" value="NZ_BAAAWD010000014.1"/>
</dbReference>
<dbReference type="Proteomes" id="UP001499930">
    <property type="component" value="Unassembled WGS sequence"/>
</dbReference>
<reference evidence="7" key="1">
    <citation type="journal article" date="2019" name="Int. J. Syst. Evol. Microbiol.">
        <title>The Global Catalogue of Microorganisms (GCM) 10K type strain sequencing project: providing services to taxonomists for standard genome sequencing and annotation.</title>
        <authorList>
            <consortium name="The Broad Institute Genomics Platform"/>
            <consortium name="The Broad Institute Genome Sequencing Center for Infectious Disease"/>
            <person name="Wu L."/>
            <person name="Ma J."/>
        </authorList>
    </citation>
    <scope>NUCLEOTIDE SEQUENCE [LARGE SCALE GENOMIC DNA]</scope>
    <source>
        <strain evidence="7">JCM 3106</strain>
    </source>
</reference>
<keyword evidence="1" id="KW-0805">Transcription regulation</keyword>
<dbReference type="SUPFAM" id="SSF46689">
    <property type="entry name" value="Homeodomain-like"/>
    <property type="match status" value="1"/>
</dbReference>
<comment type="caution">
    <text evidence="6">The sequence shown here is derived from an EMBL/GenBank/DDBJ whole genome shotgun (WGS) entry which is preliminary data.</text>
</comment>
<feature type="domain" description="HTH tetR-type" evidence="5">
    <location>
        <begin position="14"/>
        <end position="73"/>
    </location>
</feature>
<name>A0ABP6KUQ0_9ACTN</name>
<proteinExistence type="predicted"/>
<dbReference type="PANTHER" id="PTHR30055:SF234">
    <property type="entry name" value="HTH-TYPE TRANSCRIPTIONAL REGULATOR BETI"/>
    <property type="match status" value="1"/>
</dbReference>
<protein>
    <submittedName>
        <fullName evidence="6">TetR/AcrR family transcriptional regulator</fullName>
    </submittedName>
</protein>
<gene>
    <name evidence="6" type="ORF">GCM10017559_50580</name>
</gene>